<sequence>MMWITLILFTLCVPLSSGNGCENVLSECQNSGVTNWIRCYEDKATTCNLRGRSSPPGFSRQIVKSSEEAKVEPLLGKYRAHIPSSALRKSRRLPSEEEVTVVATVINSTLFKQAPPRRGKTKVISYQGTALGGFVLFVKAGSQPVRNLSQPVRLIFQRENKEKSGICVFWQESENQTGAGYWSTEGCETRVNRDQFNCSCNHLSFFAVLVNPDVTVDETQEDNLSLITYVGSGLSAFFAFVSLFIYAHLHRRRPERAIGIHVQLTLALFCLHLGFLLCSFLVQQLDKADNSWVCRGLGLFLHWSLLATCTWLALEGFHLYLLLVRVFNLYVRKYLLKLSLVGWGLPTLFVMVCGSFGVYGKYVLRMQNSDNHNSTSEICWMSSEFPHRNYISYITVAYLFLVVLCNSCMLMLVVFKLKRIRGGRGGYESSSDWRKMKKEKGPSLWKNCITVLGLSCVLGLPWGLASTAYISLPGIYIFTIFNSLQGLFMFMWSVALSCKTYSESNSEVRTASTQKMMTTSFNN</sequence>
<feature type="transmembrane region" description="Helical" evidence="6">
    <location>
        <begin position="390"/>
        <end position="415"/>
    </location>
</feature>
<dbReference type="SUPFAM" id="SSF81321">
    <property type="entry name" value="Family A G protein-coupled receptor-like"/>
    <property type="match status" value="1"/>
</dbReference>
<dbReference type="AlphaFoldDB" id="A0A1A7X227"/>
<organism evidence="10">
    <name type="scientific">Iconisemion striatum</name>
    <dbReference type="NCBI Taxonomy" id="60296"/>
    <lineage>
        <taxon>Eukaryota</taxon>
        <taxon>Metazoa</taxon>
        <taxon>Chordata</taxon>
        <taxon>Craniata</taxon>
        <taxon>Vertebrata</taxon>
        <taxon>Euteleostomi</taxon>
        <taxon>Actinopterygii</taxon>
        <taxon>Neopterygii</taxon>
        <taxon>Teleostei</taxon>
        <taxon>Neoteleostei</taxon>
        <taxon>Acanthomorphata</taxon>
        <taxon>Ovalentaria</taxon>
        <taxon>Atherinomorphae</taxon>
        <taxon>Cyprinodontiformes</taxon>
        <taxon>Nothobranchiidae</taxon>
        <taxon>Iconisemion</taxon>
    </lineage>
</organism>
<protein>
    <submittedName>
        <fullName evidence="10">G protein-coupled receptor 97</fullName>
    </submittedName>
</protein>
<dbReference type="GO" id="GO:0004930">
    <property type="term" value="F:G protein-coupled receptor activity"/>
    <property type="evidence" value="ECO:0007669"/>
    <property type="project" value="InterPro"/>
</dbReference>
<keyword evidence="7" id="KW-0732">Signal</keyword>
<dbReference type="GO" id="GO:0005886">
    <property type="term" value="C:plasma membrane"/>
    <property type="evidence" value="ECO:0007669"/>
    <property type="project" value="TreeGrafter"/>
</dbReference>
<keyword evidence="2 6" id="KW-0812">Transmembrane</keyword>
<dbReference type="EMBL" id="HADW01010633">
    <property type="protein sequence ID" value="SBP12033.1"/>
    <property type="molecule type" value="Transcribed_RNA"/>
</dbReference>
<reference evidence="10" key="1">
    <citation type="submission" date="2016-05" db="EMBL/GenBank/DDBJ databases">
        <authorList>
            <person name="Lavstsen T."/>
            <person name="Jespersen J.S."/>
        </authorList>
    </citation>
    <scope>NUCLEOTIDE SEQUENCE</scope>
    <source>
        <tissue evidence="10">Brain</tissue>
    </source>
</reference>
<dbReference type="InterPro" id="IPR046338">
    <property type="entry name" value="GAIN_dom_sf"/>
</dbReference>
<feature type="transmembrane region" description="Helical" evidence="6">
    <location>
        <begin position="302"/>
        <end position="323"/>
    </location>
</feature>
<feature type="transmembrane region" description="Helical" evidence="6">
    <location>
        <begin position="258"/>
        <end position="282"/>
    </location>
</feature>
<gene>
    <name evidence="10" type="primary">GPR97</name>
</gene>
<dbReference type="Gene3D" id="1.20.1070.10">
    <property type="entry name" value="Rhodopsin 7-helix transmembrane proteins"/>
    <property type="match status" value="1"/>
</dbReference>
<feature type="transmembrane region" description="Helical" evidence="6">
    <location>
        <begin position="335"/>
        <end position="359"/>
    </location>
</feature>
<accession>A0A1A7X227</accession>
<proteinExistence type="predicted"/>
<dbReference type="Gene3D" id="2.60.220.50">
    <property type="match status" value="1"/>
</dbReference>
<dbReference type="InterPro" id="IPR000832">
    <property type="entry name" value="GPCR_2_secretin-like"/>
</dbReference>
<feature type="transmembrane region" description="Helical" evidence="6">
    <location>
        <begin position="475"/>
        <end position="496"/>
    </location>
</feature>
<evidence type="ECO:0000256" key="3">
    <source>
        <dbReference type="ARBA" id="ARBA00022989"/>
    </source>
</evidence>
<dbReference type="Pfam" id="PF00002">
    <property type="entry name" value="7tm_2"/>
    <property type="match status" value="1"/>
</dbReference>
<feature type="domain" description="G-protein coupled receptors family 2 profile 2" evidence="9">
    <location>
        <begin position="224"/>
        <end position="497"/>
    </location>
</feature>
<evidence type="ECO:0000256" key="1">
    <source>
        <dbReference type="ARBA" id="ARBA00004141"/>
    </source>
</evidence>
<dbReference type="Pfam" id="PF01825">
    <property type="entry name" value="GPS"/>
    <property type="match status" value="1"/>
</dbReference>
<evidence type="ECO:0000259" key="9">
    <source>
        <dbReference type="PROSITE" id="PS50261"/>
    </source>
</evidence>
<evidence type="ECO:0000256" key="5">
    <source>
        <dbReference type="ARBA" id="ARBA00023157"/>
    </source>
</evidence>
<dbReference type="InterPro" id="IPR000203">
    <property type="entry name" value="GPS"/>
</dbReference>
<evidence type="ECO:0000256" key="2">
    <source>
        <dbReference type="ARBA" id="ARBA00022692"/>
    </source>
</evidence>
<name>A0A1A7X227_9TELE</name>
<dbReference type="SMART" id="SM00303">
    <property type="entry name" value="GPS"/>
    <property type="match status" value="1"/>
</dbReference>
<feature type="domain" description="GAIN-B" evidence="8">
    <location>
        <begin position="58"/>
        <end position="216"/>
    </location>
</feature>
<evidence type="ECO:0000256" key="7">
    <source>
        <dbReference type="SAM" id="SignalP"/>
    </source>
</evidence>
<dbReference type="PANTHER" id="PTHR12011:SF285">
    <property type="entry name" value="ADHESION G PROTEIN-COUPLED RECEPTOR G3"/>
    <property type="match status" value="1"/>
</dbReference>
<keyword evidence="5" id="KW-1015">Disulfide bond</keyword>
<evidence type="ECO:0000313" key="10">
    <source>
        <dbReference type="EMBL" id="SBP12033.1"/>
    </source>
</evidence>
<dbReference type="InterPro" id="IPR057244">
    <property type="entry name" value="GAIN_B"/>
</dbReference>
<evidence type="ECO:0000256" key="6">
    <source>
        <dbReference type="SAM" id="Phobius"/>
    </source>
</evidence>
<keyword evidence="4 6" id="KW-0472">Membrane</keyword>
<feature type="transmembrane region" description="Helical" evidence="6">
    <location>
        <begin position="226"/>
        <end position="246"/>
    </location>
</feature>
<feature type="transmembrane region" description="Helical" evidence="6">
    <location>
        <begin position="444"/>
        <end position="463"/>
    </location>
</feature>
<dbReference type="PROSITE" id="PS50261">
    <property type="entry name" value="G_PROTEIN_RECEP_F2_4"/>
    <property type="match status" value="1"/>
</dbReference>
<keyword evidence="10" id="KW-0675">Receptor</keyword>
<dbReference type="PROSITE" id="PS50221">
    <property type="entry name" value="GAIN_B"/>
    <property type="match status" value="1"/>
</dbReference>
<feature type="signal peptide" evidence="7">
    <location>
        <begin position="1"/>
        <end position="18"/>
    </location>
</feature>
<evidence type="ECO:0000256" key="4">
    <source>
        <dbReference type="ARBA" id="ARBA00023136"/>
    </source>
</evidence>
<feature type="chain" id="PRO_5008362807" evidence="7">
    <location>
        <begin position="19"/>
        <end position="523"/>
    </location>
</feature>
<dbReference type="GO" id="GO:0007189">
    <property type="term" value="P:adenylate cyclase-activating G protein-coupled receptor signaling pathway"/>
    <property type="evidence" value="ECO:0007669"/>
    <property type="project" value="TreeGrafter"/>
</dbReference>
<evidence type="ECO:0000259" key="8">
    <source>
        <dbReference type="PROSITE" id="PS50221"/>
    </source>
</evidence>
<comment type="subcellular location">
    <subcellularLocation>
        <location evidence="1">Membrane</location>
        <topology evidence="1">Multi-pass membrane protein</topology>
    </subcellularLocation>
</comment>
<dbReference type="InterPro" id="IPR017981">
    <property type="entry name" value="GPCR_2-like_7TM"/>
</dbReference>
<dbReference type="GO" id="GO:0007166">
    <property type="term" value="P:cell surface receptor signaling pathway"/>
    <property type="evidence" value="ECO:0007669"/>
    <property type="project" value="InterPro"/>
</dbReference>
<reference evidence="10" key="2">
    <citation type="submission" date="2016-06" db="EMBL/GenBank/DDBJ databases">
        <title>The genome of a short-lived fish provides insights into sex chromosome evolution and the genetic control of aging.</title>
        <authorList>
            <person name="Reichwald K."/>
            <person name="Felder M."/>
            <person name="Petzold A."/>
            <person name="Koch P."/>
            <person name="Groth M."/>
            <person name="Platzer M."/>
        </authorList>
    </citation>
    <scope>NUCLEOTIDE SEQUENCE</scope>
    <source>
        <tissue evidence="10">Brain</tissue>
    </source>
</reference>
<dbReference type="PANTHER" id="PTHR12011">
    <property type="entry name" value="ADHESION G-PROTEIN COUPLED RECEPTOR"/>
    <property type="match status" value="1"/>
</dbReference>
<keyword evidence="3 6" id="KW-1133">Transmembrane helix</keyword>